<evidence type="ECO:0000256" key="1">
    <source>
        <dbReference type="SAM" id="MobiDB-lite"/>
    </source>
</evidence>
<comment type="caution">
    <text evidence="2">The sequence shown here is derived from an EMBL/GenBank/DDBJ whole genome shotgun (WGS) entry which is preliminary data.</text>
</comment>
<name>A0ABV6JAT6_9BACL</name>
<protein>
    <submittedName>
        <fullName evidence="2">Uncharacterized protein</fullName>
    </submittedName>
</protein>
<keyword evidence="3" id="KW-1185">Reference proteome</keyword>
<dbReference type="EMBL" id="JBHLVF010000028">
    <property type="protein sequence ID" value="MFC0393000.1"/>
    <property type="molecule type" value="Genomic_DNA"/>
</dbReference>
<accession>A0ABV6JAT6</accession>
<evidence type="ECO:0000313" key="2">
    <source>
        <dbReference type="EMBL" id="MFC0393000.1"/>
    </source>
</evidence>
<reference evidence="2 3" key="1">
    <citation type="submission" date="2024-09" db="EMBL/GenBank/DDBJ databases">
        <authorList>
            <person name="Sun Q."/>
            <person name="Mori K."/>
        </authorList>
    </citation>
    <scope>NUCLEOTIDE SEQUENCE [LARGE SCALE GENOMIC DNA]</scope>
    <source>
        <strain evidence="2 3">CCM 4839</strain>
    </source>
</reference>
<evidence type="ECO:0000313" key="3">
    <source>
        <dbReference type="Proteomes" id="UP001589818"/>
    </source>
</evidence>
<feature type="compositionally biased region" description="Polar residues" evidence="1">
    <location>
        <begin position="28"/>
        <end position="39"/>
    </location>
</feature>
<gene>
    <name evidence="2" type="ORF">ACFFJ8_16665</name>
</gene>
<dbReference type="Proteomes" id="UP001589818">
    <property type="component" value="Unassembled WGS sequence"/>
</dbReference>
<proteinExistence type="predicted"/>
<feature type="region of interest" description="Disordered" evidence="1">
    <location>
        <begin position="28"/>
        <end position="51"/>
    </location>
</feature>
<sequence>MKKELVVEALSGYRTEVAAGQHRISSKMLSTGSVNTSMSRRSEKAVRPKSGVTEPRWGEMFAVTPLMGVTAVKYWLEYE</sequence>
<dbReference type="RefSeq" id="WP_204819004.1">
    <property type="nucleotide sequence ID" value="NZ_JANHOF010000016.1"/>
</dbReference>
<organism evidence="2 3">
    <name type="scientific">Paenibacillus mendelii</name>
    <dbReference type="NCBI Taxonomy" id="206163"/>
    <lineage>
        <taxon>Bacteria</taxon>
        <taxon>Bacillati</taxon>
        <taxon>Bacillota</taxon>
        <taxon>Bacilli</taxon>
        <taxon>Bacillales</taxon>
        <taxon>Paenibacillaceae</taxon>
        <taxon>Paenibacillus</taxon>
    </lineage>
</organism>